<reference evidence="1" key="1">
    <citation type="journal article" date="2023" name="IScience">
        <title>Live-bearing cockroach genome reveals convergent evolutionary mechanisms linked to viviparity in insects and beyond.</title>
        <authorList>
            <person name="Fouks B."/>
            <person name="Harrison M.C."/>
            <person name="Mikhailova A.A."/>
            <person name="Marchal E."/>
            <person name="English S."/>
            <person name="Carruthers M."/>
            <person name="Jennings E.C."/>
            <person name="Chiamaka E.L."/>
            <person name="Frigard R.A."/>
            <person name="Pippel M."/>
            <person name="Attardo G.M."/>
            <person name="Benoit J.B."/>
            <person name="Bornberg-Bauer E."/>
            <person name="Tobe S.S."/>
        </authorList>
    </citation>
    <scope>NUCLEOTIDE SEQUENCE</scope>
    <source>
        <strain evidence="1">Stay&amp;Tobe</strain>
    </source>
</reference>
<evidence type="ECO:0000313" key="2">
    <source>
        <dbReference type="Proteomes" id="UP001233999"/>
    </source>
</evidence>
<reference evidence="1" key="2">
    <citation type="submission" date="2023-05" db="EMBL/GenBank/DDBJ databases">
        <authorList>
            <person name="Fouks B."/>
        </authorList>
    </citation>
    <scope>NUCLEOTIDE SEQUENCE</scope>
    <source>
        <strain evidence="1">Stay&amp;Tobe</strain>
        <tissue evidence="1">Testes</tissue>
    </source>
</reference>
<name>A0AAD7ZI91_DIPPU</name>
<organism evidence="1 2">
    <name type="scientific">Diploptera punctata</name>
    <name type="common">Pacific beetle cockroach</name>
    <dbReference type="NCBI Taxonomy" id="6984"/>
    <lineage>
        <taxon>Eukaryota</taxon>
        <taxon>Metazoa</taxon>
        <taxon>Ecdysozoa</taxon>
        <taxon>Arthropoda</taxon>
        <taxon>Hexapoda</taxon>
        <taxon>Insecta</taxon>
        <taxon>Pterygota</taxon>
        <taxon>Neoptera</taxon>
        <taxon>Polyneoptera</taxon>
        <taxon>Dictyoptera</taxon>
        <taxon>Blattodea</taxon>
        <taxon>Blaberoidea</taxon>
        <taxon>Blaberidae</taxon>
        <taxon>Diplopterinae</taxon>
        <taxon>Diploptera</taxon>
    </lineage>
</organism>
<comment type="caution">
    <text evidence="1">The sequence shown here is derived from an EMBL/GenBank/DDBJ whole genome shotgun (WGS) entry which is preliminary data.</text>
</comment>
<sequence length="54" mass="6211">VLPNLEAIKMFSVQLSGNSHRVHHVKVSEPYVIIRIFLFVAFQYFSEIDSSICT</sequence>
<feature type="non-terminal residue" evidence="1">
    <location>
        <position position="54"/>
    </location>
</feature>
<gene>
    <name evidence="1" type="ORF">L9F63_023782</name>
</gene>
<accession>A0AAD7ZI91</accession>
<evidence type="ECO:0000313" key="1">
    <source>
        <dbReference type="EMBL" id="KAJ9581028.1"/>
    </source>
</evidence>
<feature type="non-terminal residue" evidence="1">
    <location>
        <position position="1"/>
    </location>
</feature>
<protein>
    <submittedName>
        <fullName evidence="1">Uncharacterized protein</fullName>
    </submittedName>
</protein>
<proteinExistence type="predicted"/>
<dbReference type="EMBL" id="JASPKZ010008050">
    <property type="protein sequence ID" value="KAJ9581028.1"/>
    <property type="molecule type" value="Genomic_DNA"/>
</dbReference>
<dbReference type="Proteomes" id="UP001233999">
    <property type="component" value="Unassembled WGS sequence"/>
</dbReference>
<dbReference type="AlphaFoldDB" id="A0AAD7ZI91"/>
<keyword evidence="2" id="KW-1185">Reference proteome</keyword>